<accession>A0A1F6XH93</accession>
<gene>
    <name evidence="2" type="ORF">A3A03_00415</name>
</gene>
<protein>
    <submittedName>
        <fullName evidence="2">Uncharacterized protein</fullName>
    </submittedName>
</protein>
<dbReference type="Proteomes" id="UP000176629">
    <property type="component" value="Unassembled WGS sequence"/>
</dbReference>
<dbReference type="EMBL" id="MFUX01000043">
    <property type="protein sequence ID" value="OGI93579.1"/>
    <property type="molecule type" value="Genomic_DNA"/>
</dbReference>
<organism evidence="2 3">
    <name type="scientific">Candidatus Nomurabacteria bacterium RIFCSPLOWO2_01_FULL_40_18</name>
    <dbReference type="NCBI Taxonomy" id="1801773"/>
    <lineage>
        <taxon>Bacteria</taxon>
        <taxon>Candidatus Nomuraibacteriota</taxon>
    </lineage>
</organism>
<keyword evidence="1" id="KW-1133">Transmembrane helix</keyword>
<evidence type="ECO:0000313" key="3">
    <source>
        <dbReference type="Proteomes" id="UP000176629"/>
    </source>
</evidence>
<feature type="transmembrane region" description="Helical" evidence="1">
    <location>
        <begin position="12"/>
        <end position="36"/>
    </location>
</feature>
<sequence length="90" mass="10532">MNQKRYWLRGGIVGLILVFIILILSGIYFFFCFRSYGELPSYCSSINFLNYPEHYLLFLDSLVSNLAFYIGFGVILGWLYGKIKNRNIVK</sequence>
<proteinExistence type="predicted"/>
<reference evidence="2 3" key="1">
    <citation type="journal article" date="2016" name="Nat. Commun.">
        <title>Thousands of microbial genomes shed light on interconnected biogeochemical processes in an aquifer system.</title>
        <authorList>
            <person name="Anantharaman K."/>
            <person name="Brown C.T."/>
            <person name="Hug L.A."/>
            <person name="Sharon I."/>
            <person name="Castelle C.J."/>
            <person name="Probst A.J."/>
            <person name="Thomas B.C."/>
            <person name="Singh A."/>
            <person name="Wilkins M.J."/>
            <person name="Karaoz U."/>
            <person name="Brodie E.L."/>
            <person name="Williams K.H."/>
            <person name="Hubbard S.S."/>
            <person name="Banfield J.F."/>
        </authorList>
    </citation>
    <scope>NUCLEOTIDE SEQUENCE [LARGE SCALE GENOMIC DNA]</scope>
</reference>
<evidence type="ECO:0000256" key="1">
    <source>
        <dbReference type="SAM" id="Phobius"/>
    </source>
</evidence>
<evidence type="ECO:0000313" key="2">
    <source>
        <dbReference type="EMBL" id="OGI93579.1"/>
    </source>
</evidence>
<keyword evidence="1" id="KW-0812">Transmembrane</keyword>
<keyword evidence="1" id="KW-0472">Membrane</keyword>
<comment type="caution">
    <text evidence="2">The sequence shown here is derived from an EMBL/GenBank/DDBJ whole genome shotgun (WGS) entry which is preliminary data.</text>
</comment>
<feature type="transmembrane region" description="Helical" evidence="1">
    <location>
        <begin position="56"/>
        <end position="80"/>
    </location>
</feature>
<name>A0A1F6XH93_9BACT</name>
<dbReference type="AlphaFoldDB" id="A0A1F6XH93"/>